<feature type="transmembrane region" description="Helical" evidence="2">
    <location>
        <begin position="79"/>
        <end position="99"/>
    </location>
</feature>
<organism evidence="3">
    <name type="scientific">Jonesiaceae bacterium BS-20</name>
    <dbReference type="NCBI Taxonomy" id="3120821"/>
    <lineage>
        <taxon>Bacteria</taxon>
        <taxon>Bacillati</taxon>
        <taxon>Actinomycetota</taxon>
        <taxon>Actinomycetes</taxon>
        <taxon>Micrococcales</taxon>
        <taxon>Jonesiaceae</taxon>
    </lineage>
</organism>
<gene>
    <name evidence="3" type="ORF">V5R04_15130</name>
</gene>
<keyword evidence="2" id="KW-0812">Transmembrane</keyword>
<reference evidence="3" key="1">
    <citation type="submission" date="2024-02" db="EMBL/GenBank/DDBJ databases">
        <title>Tomenella chthoni gen. nov. sp. nov., a member of the family Jonesiaceae isolated from bat guano.</title>
        <authorList>
            <person name="Miller S.L."/>
            <person name="King J."/>
            <person name="Sankaranarayanan K."/>
            <person name="Lawson P.A."/>
        </authorList>
    </citation>
    <scope>NUCLEOTIDE SEQUENCE</scope>
    <source>
        <strain evidence="3">BS-20</strain>
    </source>
</reference>
<accession>A0AAU7DW61</accession>
<evidence type="ECO:0000313" key="3">
    <source>
        <dbReference type="EMBL" id="XBH21522.1"/>
    </source>
</evidence>
<name>A0AAU7DW61_9MICO</name>
<proteinExistence type="predicted"/>
<protein>
    <submittedName>
        <fullName evidence="3">Uncharacterized protein</fullName>
    </submittedName>
</protein>
<dbReference type="EMBL" id="CP146203">
    <property type="protein sequence ID" value="XBH21522.1"/>
    <property type="molecule type" value="Genomic_DNA"/>
</dbReference>
<feature type="region of interest" description="Disordered" evidence="1">
    <location>
        <begin position="1"/>
        <end position="45"/>
    </location>
</feature>
<evidence type="ECO:0000256" key="1">
    <source>
        <dbReference type="SAM" id="MobiDB-lite"/>
    </source>
</evidence>
<feature type="compositionally biased region" description="Low complexity" evidence="1">
    <location>
        <begin position="13"/>
        <end position="39"/>
    </location>
</feature>
<dbReference type="AlphaFoldDB" id="A0AAU7DW61"/>
<evidence type="ECO:0000256" key="2">
    <source>
        <dbReference type="SAM" id="Phobius"/>
    </source>
</evidence>
<sequence>MTSEQPEIPAPLEPEATAAPETSPAAAAPEAPAAQAATENSDEPSPIRVVQNLSELSADEADSIVAKATETRIRHAPKLGAFFFVGAVVGIILGLLLGFWLSDPNMVKRGIYITVSVVFVTTIVELFVGALVVYLDKRSQKAESK</sequence>
<keyword evidence="2" id="KW-1133">Transmembrane helix</keyword>
<keyword evidence="2" id="KW-0472">Membrane</keyword>
<feature type="transmembrane region" description="Helical" evidence="2">
    <location>
        <begin position="111"/>
        <end position="135"/>
    </location>
</feature>